<evidence type="ECO:0000313" key="2">
    <source>
        <dbReference type="EMBL" id="OEH80597.1"/>
    </source>
</evidence>
<protein>
    <submittedName>
        <fullName evidence="2">Uncharacterized protein</fullName>
    </submittedName>
</protein>
<feature type="compositionally biased region" description="Polar residues" evidence="1">
    <location>
        <begin position="69"/>
        <end position="79"/>
    </location>
</feature>
<feature type="region of interest" description="Disordered" evidence="1">
    <location>
        <begin position="39"/>
        <end position="180"/>
    </location>
</feature>
<reference evidence="2 3" key="1">
    <citation type="journal article" date="2016" name="BMC Genomics">
        <title>Comparative genomics reveals Cyclospora cayetanensis possesses coccidia-like metabolism and invasion components but unique surface antigens.</title>
        <authorList>
            <person name="Liu S."/>
            <person name="Wang L."/>
            <person name="Zheng H."/>
            <person name="Xu Z."/>
            <person name="Roellig D.M."/>
            <person name="Li N."/>
            <person name="Frace M.A."/>
            <person name="Tang K."/>
            <person name="Arrowood M.J."/>
            <person name="Moss D.M."/>
            <person name="Zhang L."/>
            <person name="Feng Y."/>
            <person name="Xiao L."/>
        </authorList>
    </citation>
    <scope>NUCLEOTIDE SEQUENCE [LARGE SCALE GENOMIC DNA]</scope>
    <source>
        <strain evidence="2 3">CHN_HEN01</strain>
    </source>
</reference>
<feature type="compositionally biased region" description="Low complexity" evidence="1">
    <location>
        <begin position="39"/>
        <end position="52"/>
    </location>
</feature>
<keyword evidence="3" id="KW-1185">Reference proteome</keyword>
<dbReference type="Proteomes" id="UP000095192">
    <property type="component" value="Unassembled WGS sequence"/>
</dbReference>
<dbReference type="VEuPathDB" id="ToxoDB:cyc_02817"/>
<accession>A0A1D3DAW2</accession>
<feature type="compositionally biased region" description="Basic and acidic residues" evidence="1">
    <location>
        <begin position="91"/>
        <end position="111"/>
    </location>
</feature>
<feature type="compositionally biased region" description="Basic and acidic residues" evidence="1">
    <location>
        <begin position="123"/>
        <end position="142"/>
    </location>
</feature>
<organism evidence="2 3">
    <name type="scientific">Cyclospora cayetanensis</name>
    <dbReference type="NCBI Taxonomy" id="88456"/>
    <lineage>
        <taxon>Eukaryota</taxon>
        <taxon>Sar</taxon>
        <taxon>Alveolata</taxon>
        <taxon>Apicomplexa</taxon>
        <taxon>Conoidasida</taxon>
        <taxon>Coccidia</taxon>
        <taxon>Eucoccidiorida</taxon>
        <taxon>Eimeriorina</taxon>
        <taxon>Eimeriidae</taxon>
        <taxon>Cyclospora</taxon>
    </lineage>
</organism>
<gene>
    <name evidence="2" type="ORF">cyc_02817</name>
</gene>
<sequence>MSLPFPFLQESRLVLAARQDLRAAAAAVAAAAAALAAAPPAAEEAAASARPPSLSMRLPKSRARPGVSQMASASCTQTPAVKAAPVYSRQNEIRALSEMKPDAQAEKEQTKKTQRQGDGIAGAEEKEGGDKCNREEQREHTHPLWQTAAIPHPKLQSLKDGQGEQNPQRPAASPQERLRQ</sequence>
<comment type="caution">
    <text evidence="2">The sequence shown here is derived from an EMBL/GenBank/DDBJ whole genome shotgun (WGS) entry which is preliminary data.</text>
</comment>
<dbReference type="AlphaFoldDB" id="A0A1D3DAW2"/>
<proteinExistence type="predicted"/>
<dbReference type="EMBL" id="JROU02000033">
    <property type="protein sequence ID" value="OEH80597.1"/>
    <property type="molecule type" value="Genomic_DNA"/>
</dbReference>
<dbReference type="PROSITE" id="PS51318">
    <property type="entry name" value="TAT"/>
    <property type="match status" value="1"/>
</dbReference>
<dbReference type="InParanoid" id="A0A1D3DAW2"/>
<evidence type="ECO:0000256" key="1">
    <source>
        <dbReference type="SAM" id="MobiDB-lite"/>
    </source>
</evidence>
<evidence type="ECO:0000313" key="3">
    <source>
        <dbReference type="Proteomes" id="UP000095192"/>
    </source>
</evidence>
<name>A0A1D3DAW2_9EIME</name>
<dbReference type="InterPro" id="IPR006311">
    <property type="entry name" value="TAT_signal"/>
</dbReference>